<dbReference type="AlphaFoldDB" id="A0A8H4HG56"/>
<feature type="domain" description="N-acetyltransferase" evidence="1">
    <location>
        <begin position="96"/>
        <end position="237"/>
    </location>
</feature>
<evidence type="ECO:0000313" key="2">
    <source>
        <dbReference type="EMBL" id="KAF4242975.1"/>
    </source>
</evidence>
<dbReference type="InterPro" id="IPR000182">
    <property type="entry name" value="GNAT_dom"/>
</dbReference>
<sequence length="247" mass="27456">MLQSKITLHPAVLADSLPIAQLHNAAFANDDLLETMYGPLTQNDTPFANDLQKIIADDPYSRITKAIDTASGQIVAWSWWSLYPDAEAHATAAEEARKRGTNPPAASLCPRLYLDYQDLKARMREKWIGGRPVASKLASLLQRLIWVLGLRLIAWVVLQVLAVHPDYQGRGIGTQLLMVGVEEARRLGLPAWLEASEAGYSVYRRCGFVDAERMELDFGKYGLSGMEQVYCMLMDDVEQSSASTVDK</sequence>
<dbReference type="InterPro" id="IPR052523">
    <property type="entry name" value="Trichothecene_AcTrans"/>
</dbReference>
<dbReference type="Gene3D" id="3.40.630.30">
    <property type="match status" value="1"/>
</dbReference>
<dbReference type="PANTHER" id="PTHR42791">
    <property type="entry name" value="GNAT FAMILY ACETYLTRANSFERASE"/>
    <property type="match status" value="1"/>
</dbReference>
<dbReference type="EMBL" id="JAAAPX010000014">
    <property type="protein sequence ID" value="KAF4242975.1"/>
    <property type="molecule type" value="Genomic_DNA"/>
</dbReference>
<evidence type="ECO:0000259" key="1">
    <source>
        <dbReference type="PROSITE" id="PS51186"/>
    </source>
</evidence>
<dbReference type="PROSITE" id="PS51186">
    <property type="entry name" value="GNAT"/>
    <property type="match status" value="1"/>
</dbReference>
<accession>A0A8H4HG56</accession>
<name>A0A8H4HG56_9EURO</name>
<proteinExistence type="predicted"/>
<gene>
    <name evidence="2" type="ORF">CNMCM6805_002083</name>
</gene>
<comment type="caution">
    <text evidence="2">The sequence shown here is derived from an EMBL/GenBank/DDBJ whole genome shotgun (WGS) entry which is preliminary data.</text>
</comment>
<protein>
    <recommendedName>
        <fullName evidence="1">N-acetyltransferase domain-containing protein</fullName>
    </recommendedName>
</protein>
<dbReference type="PANTHER" id="PTHR42791:SF2">
    <property type="entry name" value="N-ACETYLTRANSFERASE DOMAIN-CONTAINING PROTEIN"/>
    <property type="match status" value="1"/>
</dbReference>
<organism evidence="2 3">
    <name type="scientific">Aspergillus fumigatiaffinis</name>
    <dbReference type="NCBI Taxonomy" id="340414"/>
    <lineage>
        <taxon>Eukaryota</taxon>
        <taxon>Fungi</taxon>
        <taxon>Dikarya</taxon>
        <taxon>Ascomycota</taxon>
        <taxon>Pezizomycotina</taxon>
        <taxon>Eurotiomycetes</taxon>
        <taxon>Eurotiomycetidae</taxon>
        <taxon>Eurotiales</taxon>
        <taxon>Aspergillaceae</taxon>
        <taxon>Aspergillus</taxon>
        <taxon>Aspergillus subgen. Fumigati</taxon>
    </lineage>
</organism>
<reference evidence="2" key="2">
    <citation type="submission" date="2020-04" db="EMBL/GenBank/DDBJ databases">
        <authorList>
            <person name="Santos R.A.C."/>
            <person name="Steenwyk J.L."/>
            <person name="Rivero-Menendez O."/>
            <person name="Mead M.E."/>
            <person name="Silva L.P."/>
            <person name="Bastos R.W."/>
            <person name="Alastruey-Izquierdo A."/>
            <person name="Goldman G.H."/>
            <person name="Rokas A."/>
        </authorList>
    </citation>
    <scope>NUCLEOTIDE SEQUENCE</scope>
    <source>
        <strain evidence="2">CNM-CM6805</strain>
    </source>
</reference>
<dbReference type="Pfam" id="PF13508">
    <property type="entry name" value="Acetyltransf_7"/>
    <property type="match status" value="1"/>
</dbReference>
<dbReference type="GO" id="GO:0016747">
    <property type="term" value="F:acyltransferase activity, transferring groups other than amino-acyl groups"/>
    <property type="evidence" value="ECO:0007669"/>
    <property type="project" value="InterPro"/>
</dbReference>
<dbReference type="Proteomes" id="UP000653565">
    <property type="component" value="Unassembled WGS sequence"/>
</dbReference>
<dbReference type="InterPro" id="IPR016181">
    <property type="entry name" value="Acyl_CoA_acyltransferase"/>
</dbReference>
<reference evidence="2" key="1">
    <citation type="journal article" date="2020" name="bioRxiv">
        <title>Genomic and phenotypic heterogeneity of clinical isolates of the human pathogens Aspergillus fumigatus, Aspergillus lentulus and Aspergillus fumigatiaffinis.</title>
        <authorList>
            <person name="dos Santos R.A.C."/>
            <person name="Steenwyk J.L."/>
            <person name="Rivero-Menendez O."/>
            <person name="Mead M.E."/>
            <person name="Silva L.P."/>
            <person name="Bastos R.W."/>
            <person name="Alastruey-Izquierdo A."/>
            <person name="Goldman G.H."/>
            <person name="Rokas A."/>
        </authorList>
    </citation>
    <scope>NUCLEOTIDE SEQUENCE</scope>
    <source>
        <strain evidence="2">CNM-CM6805</strain>
    </source>
</reference>
<dbReference type="CDD" id="cd04301">
    <property type="entry name" value="NAT_SF"/>
    <property type="match status" value="1"/>
</dbReference>
<dbReference type="SUPFAM" id="SSF55729">
    <property type="entry name" value="Acyl-CoA N-acyltransferases (Nat)"/>
    <property type="match status" value="1"/>
</dbReference>
<keyword evidence="3" id="KW-1185">Reference proteome</keyword>
<evidence type="ECO:0000313" key="3">
    <source>
        <dbReference type="Proteomes" id="UP000653565"/>
    </source>
</evidence>